<feature type="region of interest" description="Disordered" evidence="11">
    <location>
        <begin position="568"/>
        <end position="594"/>
    </location>
</feature>
<evidence type="ECO:0000256" key="9">
    <source>
        <dbReference type="ARBA" id="ARBA00023034"/>
    </source>
</evidence>
<dbReference type="GO" id="GO:0035091">
    <property type="term" value="F:phosphatidylinositol binding"/>
    <property type="evidence" value="ECO:0007669"/>
    <property type="project" value="InterPro"/>
</dbReference>
<dbReference type="FunFam" id="1.20.1270.60:FF:000022">
    <property type="entry name" value="Sorting nexin 3 protein"/>
    <property type="match status" value="1"/>
</dbReference>
<dbReference type="InterPro" id="IPR036871">
    <property type="entry name" value="PX_dom_sf"/>
</dbReference>
<feature type="compositionally biased region" description="Low complexity" evidence="11">
    <location>
        <begin position="23"/>
        <end position="52"/>
    </location>
</feature>
<dbReference type="PANTHER" id="PTHR10555:SF170">
    <property type="entry name" value="FI18122P1"/>
    <property type="match status" value="1"/>
</dbReference>
<dbReference type="GO" id="GO:0045053">
    <property type="term" value="P:protein retention in Golgi apparatus"/>
    <property type="evidence" value="ECO:0007669"/>
    <property type="project" value="TreeGrafter"/>
</dbReference>
<dbReference type="OrthoDB" id="271164at2759"/>
<dbReference type="STRING" id="1093900.A0A507AM73"/>
<organism evidence="13 14">
    <name type="scientific">Thyridium curvatum</name>
    <dbReference type="NCBI Taxonomy" id="1093900"/>
    <lineage>
        <taxon>Eukaryota</taxon>
        <taxon>Fungi</taxon>
        <taxon>Dikarya</taxon>
        <taxon>Ascomycota</taxon>
        <taxon>Pezizomycotina</taxon>
        <taxon>Sordariomycetes</taxon>
        <taxon>Sordariomycetidae</taxon>
        <taxon>Thyridiales</taxon>
        <taxon>Thyridiaceae</taxon>
        <taxon>Thyridium</taxon>
    </lineage>
</organism>
<dbReference type="InterPro" id="IPR001683">
    <property type="entry name" value="PX_dom"/>
</dbReference>
<evidence type="ECO:0000256" key="10">
    <source>
        <dbReference type="ARBA" id="ARBA00023136"/>
    </source>
</evidence>
<evidence type="ECO:0000256" key="7">
    <source>
        <dbReference type="ARBA" id="ARBA00022553"/>
    </source>
</evidence>
<feature type="region of interest" description="Disordered" evidence="11">
    <location>
        <begin position="1"/>
        <end position="174"/>
    </location>
</feature>
<dbReference type="GO" id="GO:0030904">
    <property type="term" value="C:retromer complex"/>
    <property type="evidence" value="ECO:0007669"/>
    <property type="project" value="UniProtKB-ARBA"/>
</dbReference>
<keyword evidence="9" id="KW-0333">Golgi apparatus</keyword>
<dbReference type="InterPro" id="IPR015404">
    <property type="entry name" value="Vps5_C"/>
</dbReference>
<name>A0A507AM73_9PEZI</name>
<keyword evidence="5" id="KW-0813">Transport</keyword>
<feature type="region of interest" description="Disordered" evidence="11">
    <location>
        <begin position="466"/>
        <end position="487"/>
    </location>
</feature>
<gene>
    <name evidence="13" type="ORF">E0L32_009795</name>
</gene>
<dbReference type="GeneID" id="41977242"/>
<comment type="caution">
    <text evidence="13">The sequence shown here is derived from an EMBL/GenBank/DDBJ whole genome shotgun (WGS) entry which is preliminary data.</text>
</comment>
<evidence type="ECO:0000256" key="3">
    <source>
        <dbReference type="ARBA" id="ARBA00004555"/>
    </source>
</evidence>
<proteinExistence type="inferred from homology"/>
<dbReference type="InterPro" id="IPR027267">
    <property type="entry name" value="AH/BAR_dom_sf"/>
</dbReference>
<evidence type="ECO:0000256" key="6">
    <source>
        <dbReference type="ARBA" id="ARBA00022490"/>
    </source>
</evidence>
<dbReference type="SUPFAM" id="SSF103657">
    <property type="entry name" value="BAR/IMD domain-like"/>
    <property type="match status" value="1"/>
</dbReference>
<keyword evidence="7" id="KW-0597">Phosphoprotein</keyword>
<feature type="domain" description="PX" evidence="12">
    <location>
        <begin position="188"/>
        <end position="305"/>
    </location>
</feature>
<dbReference type="GO" id="GO:0005829">
    <property type="term" value="C:cytosol"/>
    <property type="evidence" value="ECO:0007669"/>
    <property type="project" value="GOC"/>
</dbReference>
<comment type="similarity">
    <text evidence="4">Belongs to the sorting nexin family.</text>
</comment>
<keyword evidence="6" id="KW-0963">Cytoplasm</keyword>
<dbReference type="GO" id="GO:0005768">
    <property type="term" value="C:endosome"/>
    <property type="evidence" value="ECO:0007669"/>
    <property type="project" value="TreeGrafter"/>
</dbReference>
<dbReference type="GO" id="GO:0042147">
    <property type="term" value="P:retrograde transport, endosome to Golgi"/>
    <property type="evidence" value="ECO:0007669"/>
    <property type="project" value="TreeGrafter"/>
</dbReference>
<evidence type="ECO:0000256" key="1">
    <source>
        <dbReference type="ARBA" id="ARBA00004287"/>
    </source>
</evidence>
<dbReference type="GO" id="GO:0005794">
    <property type="term" value="C:Golgi apparatus"/>
    <property type="evidence" value="ECO:0007669"/>
    <property type="project" value="UniProtKB-SubCell"/>
</dbReference>
<dbReference type="PROSITE" id="PS50195">
    <property type="entry name" value="PX"/>
    <property type="match status" value="1"/>
</dbReference>
<dbReference type="RefSeq" id="XP_030990444.1">
    <property type="nucleotide sequence ID" value="XM_031144798.1"/>
</dbReference>
<evidence type="ECO:0000313" key="14">
    <source>
        <dbReference type="Proteomes" id="UP000319257"/>
    </source>
</evidence>
<accession>A0A507AM73</accession>
<dbReference type="FunCoup" id="A0A507AM73">
    <property type="interactions" value="735"/>
</dbReference>
<evidence type="ECO:0000259" key="12">
    <source>
        <dbReference type="PROSITE" id="PS50195"/>
    </source>
</evidence>
<reference evidence="13 14" key="1">
    <citation type="submission" date="2019-06" db="EMBL/GenBank/DDBJ databases">
        <title>Draft genome sequence of the filamentous fungus Phialemoniopsis curvata isolated from diesel fuel.</title>
        <authorList>
            <person name="Varaljay V.A."/>
            <person name="Lyon W.J."/>
            <person name="Crouch A.L."/>
            <person name="Drake C.E."/>
            <person name="Hollomon J.M."/>
            <person name="Nadeau L.J."/>
            <person name="Nunn H.S."/>
            <person name="Stevenson B.S."/>
            <person name="Bojanowski C.L."/>
            <person name="Crookes-Goodson W.J."/>
        </authorList>
    </citation>
    <scope>NUCLEOTIDE SEQUENCE [LARGE SCALE GENOMIC DNA]</scope>
    <source>
        <strain evidence="13 14">D216</strain>
    </source>
</reference>
<dbReference type="FunFam" id="3.30.1520.10:FF:000013">
    <property type="entry name" value="Putative Sorting nexin 3"/>
    <property type="match status" value="1"/>
</dbReference>
<dbReference type="InParanoid" id="A0A507AM73"/>
<keyword evidence="10" id="KW-0472">Membrane</keyword>
<sequence>MDPLNDSPWGDAPAQIPKDDSQSDPSKPSSAGAAGQSSSTATTSSPSSARASRLQPRRLVAQPTRLTAVEDDPLGPLGAAAAGPLAGGGGDDDAGPLAGAGAESTPPAPPLKEQLPLRTTMPPIAGAAATQQGRIRDPHDIGDDEEGARFVDGAMGGRVPPPVQPATPSGVQSASRPSVSVEQAAKPSFVISVGDPHKVGDFAGTAHMVYNVRTQTTSKAYKQSEFVVPRRYKDFLWLYNQLHANNPGVVVPPPPEKQAMGRFESNFVESRRAALEKMLNKTAHHPTLQHDADLKLFLESEAFNVDVKHKERKEPNLGESKGMLSSLGISVGGGNKFVEQDDWFHERKIYLDALENQLRTLLKAMDAMVAQRKAMAEAAGDFSSSLHALSTVELSPTLSGPLDALSDLQLTIRDVYDRQAQQDVLTFGIIIEEYIRLIGSVKQAFQQRQKAFYSWHAAESEAQKRKAAQDKLLRQGRSQQDRLNQVSAEVGDAERKVNQARLLFEDMGRLMRAELDRFEREKVEDFKSGVETFLESAVEAQKELIEKWETFLMQLDADDDATAFYKPPVFQPADKPAGDTAIDRARARIDDDSD</sequence>
<dbReference type="AlphaFoldDB" id="A0A507AM73"/>
<protein>
    <recommendedName>
        <fullName evidence="12">PX domain-containing protein</fullName>
    </recommendedName>
</protein>
<dbReference type="EMBL" id="SKBQ01000074">
    <property type="protein sequence ID" value="TPX08733.1"/>
    <property type="molecule type" value="Genomic_DNA"/>
</dbReference>
<dbReference type="Pfam" id="PF00787">
    <property type="entry name" value="PX"/>
    <property type="match status" value="1"/>
</dbReference>
<dbReference type="GO" id="GO:0015031">
    <property type="term" value="P:protein transport"/>
    <property type="evidence" value="ECO:0007669"/>
    <property type="project" value="UniProtKB-KW"/>
</dbReference>
<evidence type="ECO:0000256" key="4">
    <source>
        <dbReference type="ARBA" id="ARBA00010883"/>
    </source>
</evidence>
<dbReference type="Pfam" id="PF09325">
    <property type="entry name" value="Vps5"/>
    <property type="match status" value="1"/>
</dbReference>
<evidence type="ECO:0000256" key="11">
    <source>
        <dbReference type="SAM" id="MobiDB-lite"/>
    </source>
</evidence>
<feature type="compositionally biased region" description="Low complexity" evidence="11">
    <location>
        <begin position="74"/>
        <end position="84"/>
    </location>
</feature>
<comment type="subcellular location">
    <subcellularLocation>
        <location evidence="2">Cytoplasm</location>
    </subcellularLocation>
    <subcellularLocation>
        <location evidence="3">Golgi apparatus</location>
    </subcellularLocation>
    <subcellularLocation>
        <location evidence="1">Membrane</location>
        <topology evidence="1">Peripheral membrane protein</topology>
        <orientation evidence="1">Cytoplasmic side</orientation>
    </subcellularLocation>
</comment>
<dbReference type="SMART" id="SM00312">
    <property type="entry name" value="PX"/>
    <property type="match status" value="1"/>
</dbReference>
<dbReference type="InterPro" id="IPR035803">
    <property type="entry name" value="BAR_Vps5"/>
</dbReference>
<dbReference type="Proteomes" id="UP000319257">
    <property type="component" value="Unassembled WGS sequence"/>
</dbReference>
<evidence type="ECO:0000256" key="5">
    <source>
        <dbReference type="ARBA" id="ARBA00022448"/>
    </source>
</evidence>
<dbReference type="PANTHER" id="PTHR10555">
    <property type="entry name" value="SORTING NEXIN"/>
    <property type="match status" value="1"/>
</dbReference>
<keyword evidence="14" id="KW-1185">Reference proteome</keyword>
<keyword evidence="8" id="KW-0653">Protein transport</keyword>
<dbReference type="Gene3D" id="1.20.1270.60">
    <property type="entry name" value="Arfaptin homology (AH) domain/BAR domain"/>
    <property type="match status" value="1"/>
</dbReference>
<dbReference type="CDD" id="cd07627">
    <property type="entry name" value="BAR_Vps5p"/>
    <property type="match status" value="1"/>
</dbReference>
<dbReference type="SUPFAM" id="SSF64268">
    <property type="entry name" value="PX domain"/>
    <property type="match status" value="1"/>
</dbReference>
<dbReference type="Gene3D" id="3.30.1520.10">
    <property type="entry name" value="Phox-like domain"/>
    <property type="match status" value="1"/>
</dbReference>
<feature type="compositionally biased region" description="Polar residues" evidence="11">
    <location>
        <begin position="476"/>
        <end position="487"/>
    </location>
</feature>
<evidence type="ECO:0000256" key="2">
    <source>
        <dbReference type="ARBA" id="ARBA00004496"/>
    </source>
</evidence>
<evidence type="ECO:0000313" key="13">
    <source>
        <dbReference type="EMBL" id="TPX08733.1"/>
    </source>
</evidence>
<feature type="compositionally biased region" description="Basic and acidic residues" evidence="11">
    <location>
        <begin position="581"/>
        <end position="594"/>
    </location>
</feature>
<evidence type="ECO:0000256" key="8">
    <source>
        <dbReference type="ARBA" id="ARBA00022927"/>
    </source>
</evidence>